<dbReference type="STRING" id="100226.gene:17761313"/>
<dbReference type="EMBL" id="AL645882">
    <property type="protein sequence ID" value="CAB44392.1"/>
    <property type="molecule type" value="Genomic_DNA"/>
</dbReference>
<proteinExistence type="predicted"/>
<dbReference type="PIR" id="T36624">
    <property type="entry name" value="T36624"/>
</dbReference>
<accession>Q9X8X1</accession>
<dbReference type="EMBL" id="AL939117">
    <property type="protein sequence ID" value="CAB44392.1"/>
    <property type="molecule type" value="Genomic_DNA"/>
</dbReference>
<dbReference type="InParanoid" id="Q9X8X1"/>
<reference evidence="2 3" key="2">
    <citation type="journal article" date="2002" name="Nature">
        <title>Complete genome sequence of the model actinomycete Streptomyces coelicolor A3(2).</title>
        <authorList>
            <person name="Bentley S.D."/>
            <person name="Chater K.F."/>
            <person name="Cerdeno-Tarraga A.M."/>
            <person name="Challis G.L."/>
            <person name="Thomson N.R."/>
            <person name="James K.D."/>
            <person name="Harris D.E."/>
            <person name="Quail M.A."/>
            <person name="Kieser H."/>
            <person name="Harper D."/>
            <person name="Bateman A."/>
            <person name="Brown S."/>
            <person name="Chandra G."/>
            <person name="Chen C.W."/>
            <person name="Collins M."/>
            <person name="Cronin A."/>
            <person name="Fraser A."/>
            <person name="Goble A."/>
            <person name="Hidalgo J."/>
            <person name="Hornsby T."/>
            <person name="Howarth S."/>
            <person name="Huang C.H."/>
            <person name="Kieser T."/>
            <person name="Larke L."/>
            <person name="Murphy L."/>
            <person name="Oliver K."/>
            <person name="O'Neil S."/>
            <person name="Rabbinowitsch E."/>
            <person name="Rajandream M.A."/>
            <person name="Rutherford K."/>
            <person name="Rutter S."/>
            <person name="Seeger K."/>
            <person name="Saunders D."/>
            <person name="Sharp S."/>
            <person name="Squares R."/>
            <person name="Squares S."/>
            <person name="Taylor K."/>
            <person name="Warren T."/>
            <person name="Wietzorrek A."/>
            <person name="Woodward J."/>
            <person name="Barrell B.G."/>
            <person name="Parkhill J."/>
            <person name="Hopwood D.A."/>
        </authorList>
    </citation>
    <scope>NUCLEOTIDE SEQUENCE [LARGE SCALE GENOMIC DNA]</scope>
    <source>
        <strain evidence="3">ATCC BAA-471 / A3(2) / M145</strain>
    </source>
</reference>
<name>Q9X8X1_STRCO</name>
<evidence type="ECO:0000313" key="2">
    <source>
        <dbReference type="EMBL" id="CAB44392.1"/>
    </source>
</evidence>
<dbReference type="AlphaFoldDB" id="Q9X8X1"/>
<feature type="compositionally biased region" description="Basic and acidic residues" evidence="1">
    <location>
        <begin position="125"/>
        <end position="136"/>
    </location>
</feature>
<sequence length="136" mass="14196">MRYVLQGVESVIGACPHASARRVDGPGVEPASSAVRRPGRKTWIRAGVPQDLPDLPGSSVRTAPVIAARAVSQGGPAARSGTIRGTGPRRSVSPLIRAGDSAARIPRRGHHAPSHRYVVNGRSGTDPEREEGVAES</sequence>
<dbReference type="Proteomes" id="UP000001973">
    <property type="component" value="Chromosome"/>
</dbReference>
<gene>
    <name evidence="2" type="ordered locus">SCO3689</name>
    <name evidence="2" type="ORF">SCH35.35</name>
</gene>
<evidence type="ECO:0000256" key="1">
    <source>
        <dbReference type="SAM" id="MobiDB-lite"/>
    </source>
</evidence>
<keyword evidence="3" id="KW-1185">Reference proteome</keyword>
<protein>
    <submittedName>
        <fullName evidence="2">Uncharacterized protein</fullName>
    </submittedName>
</protein>
<dbReference type="KEGG" id="sco:SCO3689"/>
<dbReference type="HOGENOM" id="CLU_155284_0_0_11"/>
<evidence type="ECO:0000313" key="3">
    <source>
        <dbReference type="Proteomes" id="UP000001973"/>
    </source>
</evidence>
<dbReference type="PaxDb" id="100226-SCO3689"/>
<organism evidence="2 3">
    <name type="scientific">Streptomyces coelicolor (strain ATCC BAA-471 / A3(2) / M145)</name>
    <dbReference type="NCBI Taxonomy" id="100226"/>
    <lineage>
        <taxon>Bacteria</taxon>
        <taxon>Bacillati</taxon>
        <taxon>Actinomycetota</taxon>
        <taxon>Actinomycetes</taxon>
        <taxon>Kitasatosporales</taxon>
        <taxon>Streptomycetaceae</taxon>
        <taxon>Streptomyces</taxon>
        <taxon>Streptomyces albidoflavus group</taxon>
    </lineage>
</organism>
<reference evidence="2 3" key="1">
    <citation type="journal article" date="1996" name="Mol. Microbiol.">
        <title>A set of ordered cosmids and a detailed genetic and physical map for the 8 Mb Streptomyces coelicolor A3(2) chromosome.</title>
        <authorList>
            <person name="Redenbach M."/>
            <person name="Kieser H.M."/>
            <person name="Denapaite D."/>
            <person name="Eichner A."/>
            <person name="Cullum J."/>
            <person name="Kinashi H."/>
            <person name="Hopwood D.A."/>
        </authorList>
    </citation>
    <scope>NUCLEOTIDE SEQUENCE [LARGE SCALE GENOMIC DNA]</scope>
    <source>
        <strain evidence="3">ATCC BAA-471 / A3(2) / M145</strain>
    </source>
</reference>
<feature type="region of interest" description="Disordered" evidence="1">
    <location>
        <begin position="71"/>
        <end position="136"/>
    </location>
</feature>
<feature type="compositionally biased region" description="Basic residues" evidence="1">
    <location>
        <begin position="105"/>
        <end position="114"/>
    </location>
</feature>